<name>A0A158L625_9BURK</name>
<dbReference type="Proteomes" id="UP000055019">
    <property type="component" value="Unassembled WGS sequence"/>
</dbReference>
<proteinExistence type="predicted"/>
<dbReference type="SUPFAM" id="SSF46689">
    <property type="entry name" value="Homeodomain-like"/>
    <property type="match status" value="1"/>
</dbReference>
<dbReference type="AlphaFoldDB" id="A0A158L625"/>
<evidence type="ECO:0000259" key="2">
    <source>
        <dbReference type="Pfam" id="PF15978"/>
    </source>
</evidence>
<comment type="caution">
    <text evidence="3">The sequence shown here is derived from an EMBL/GenBank/DDBJ whole genome shotgun (WGS) entry which is preliminary data.</text>
</comment>
<feature type="region of interest" description="Disordered" evidence="1">
    <location>
        <begin position="419"/>
        <end position="439"/>
    </location>
</feature>
<gene>
    <name evidence="3" type="ORF">AWB74_08517</name>
</gene>
<dbReference type="EMBL" id="FCOM02000125">
    <property type="protein sequence ID" value="SAL88340.1"/>
    <property type="molecule type" value="Genomic_DNA"/>
</dbReference>
<dbReference type="InterPro" id="IPR009057">
    <property type="entry name" value="Homeodomain-like_sf"/>
</dbReference>
<organism evidence="3 4">
    <name type="scientific">Caballeronia arvi</name>
    <dbReference type="NCBI Taxonomy" id="1777135"/>
    <lineage>
        <taxon>Bacteria</taxon>
        <taxon>Pseudomonadati</taxon>
        <taxon>Pseudomonadota</taxon>
        <taxon>Betaproteobacteria</taxon>
        <taxon>Burkholderiales</taxon>
        <taxon>Burkholderiaceae</taxon>
        <taxon>Caballeronia</taxon>
    </lineage>
</organism>
<feature type="domain" description="Transposon Tn7 transposition protein TnsD C-terminal" evidence="2">
    <location>
        <begin position="186"/>
        <end position="433"/>
    </location>
</feature>
<sequence length="557" mass="62502">MHENSSLAHLCRKLLARKTGLDCMPSSLRAFHSSIGHLYCSVETLLGRHTHFDYYCRGLPQNRLGEQRARLLGKLPGPVRLCRLPVLFTPSEGEYLICADCRRAAADRYPFEYVHRNHVAPFVTVCALHGGPLESPSRQGLLFDQLCRSSPTRHQLLYAIEFAGRTADCVDDGLFGVSYQKDNVVNALTEAGWIAECGRIHLIRLIEEFQLFFASSFSDERLSMLLSSHGNVESALRALTRPDRALHPVWCILFAWFAQECSHWQRTATNRTRRPTAFPEDRIIRELLEKHGSLTRVAREVGVDPHRLSLRCRVAAISVVTRARRVDESQLQTMRSLLREGGRPDDVAQTMRVSVSTVYRVLAASPDLQSPRSRAVNNRVVVAKRHWLSLCRRAPNAGVTNLRAKAPAAYAQLRRNAPSWLSTHSPRAQRTARRSGAKAPVELTRTLSLAAGLAATDCSRVDRPPLRRSRYRLQQKLGISEYALASTEVAAMSTSSLESRDQAIANRVDWAGRRLAAGLASPPWRLGKVANLRSATVERELNRLLKSPHQTHRSDVF</sequence>
<dbReference type="Pfam" id="PF15978">
    <property type="entry name" value="TnsD"/>
    <property type="match status" value="1"/>
</dbReference>
<feature type="compositionally biased region" description="Polar residues" evidence="1">
    <location>
        <begin position="419"/>
        <end position="428"/>
    </location>
</feature>
<evidence type="ECO:0000256" key="1">
    <source>
        <dbReference type="SAM" id="MobiDB-lite"/>
    </source>
</evidence>
<dbReference type="Gene3D" id="1.10.10.60">
    <property type="entry name" value="Homeodomain-like"/>
    <property type="match status" value="1"/>
</dbReference>
<dbReference type="InterPro" id="IPR032750">
    <property type="entry name" value="TnsD_C"/>
</dbReference>
<evidence type="ECO:0000313" key="3">
    <source>
        <dbReference type="EMBL" id="SAL88340.1"/>
    </source>
</evidence>
<protein>
    <recommendedName>
        <fullName evidence="2">Transposon Tn7 transposition protein TnsD C-terminal domain-containing protein</fullName>
    </recommendedName>
</protein>
<keyword evidence="4" id="KW-1185">Reference proteome</keyword>
<accession>A0A158L625</accession>
<reference evidence="3" key="1">
    <citation type="submission" date="2016-01" db="EMBL/GenBank/DDBJ databases">
        <authorList>
            <person name="Peeters C."/>
        </authorList>
    </citation>
    <scope>NUCLEOTIDE SEQUENCE [LARGE SCALE GENOMIC DNA]</scope>
    <source>
        <strain evidence="3">LMG 29317</strain>
    </source>
</reference>
<evidence type="ECO:0000313" key="4">
    <source>
        <dbReference type="Proteomes" id="UP000055019"/>
    </source>
</evidence>